<organism evidence="1 2">
    <name type="scientific">Pistacia integerrima</name>
    <dbReference type="NCBI Taxonomy" id="434235"/>
    <lineage>
        <taxon>Eukaryota</taxon>
        <taxon>Viridiplantae</taxon>
        <taxon>Streptophyta</taxon>
        <taxon>Embryophyta</taxon>
        <taxon>Tracheophyta</taxon>
        <taxon>Spermatophyta</taxon>
        <taxon>Magnoliopsida</taxon>
        <taxon>eudicotyledons</taxon>
        <taxon>Gunneridae</taxon>
        <taxon>Pentapetalae</taxon>
        <taxon>rosids</taxon>
        <taxon>malvids</taxon>
        <taxon>Sapindales</taxon>
        <taxon>Anacardiaceae</taxon>
        <taxon>Pistacia</taxon>
    </lineage>
</organism>
<evidence type="ECO:0000313" key="1">
    <source>
        <dbReference type="EMBL" id="KAJ0024962.1"/>
    </source>
</evidence>
<sequence>MNVLPALLRVTTSSIVTPLSDMDAATSHSAHGCKILHLVRHAQGVHNTEIGKGPEALLSQELFDAQLSDLGFKQVEKLRKEVEDKGLTKKIDLVIASPMLRTLQTAVGVFGGKSQANRFDVHTSTAGNCAKFDGPPIIAVEQCRERWIESEDDILWKAEVRESYEEVAARGMKFLKWLWTRQEKEIAIVSHGIFLQQTLKKLVKEKNQSMENLCSRFGNCEIRTVAINIADASVFYLPSDVTKENTQRKEASD</sequence>
<keyword evidence="2" id="KW-1185">Reference proteome</keyword>
<evidence type="ECO:0000313" key="2">
    <source>
        <dbReference type="Proteomes" id="UP001163603"/>
    </source>
</evidence>
<comment type="caution">
    <text evidence="1">The sequence shown here is derived from an EMBL/GenBank/DDBJ whole genome shotgun (WGS) entry which is preliminary data.</text>
</comment>
<accession>A0ACC0XWH5</accession>
<protein>
    <submittedName>
        <fullName evidence="1">Uncharacterized protein</fullName>
    </submittedName>
</protein>
<reference evidence="2" key="1">
    <citation type="journal article" date="2023" name="G3 (Bethesda)">
        <title>Genome assembly and association tests identify interacting loci associated with vigor, precocity, and sex in interspecific pistachio rootstocks.</title>
        <authorList>
            <person name="Palmer W."/>
            <person name="Jacygrad E."/>
            <person name="Sagayaradj S."/>
            <person name="Cavanaugh K."/>
            <person name="Han R."/>
            <person name="Bertier L."/>
            <person name="Beede B."/>
            <person name="Kafkas S."/>
            <person name="Golino D."/>
            <person name="Preece J."/>
            <person name="Michelmore R."/>
        </authorList>
    </citation>
    <scope>NUCLEOTIDE SEQUENCE [LARGE SCALE GENOMIC DNA]</scope>
</reference>
<dbReference type="Proteomes" id="UP001163603">
    <property type="component" value="Chromosome 10"/>
</dbReference>
<name>A0ACC0XWH5_9ROSI</name>
<dbReference type="EMBL" id="CM047745">
    <property type="protein sequence ID" value="KAJ0024962.1"/>
    <property type="molecule type" value="Genomic_DNA"/>
</dbReference>
<proteinExistence type="predicted"/>
<gene>
    <name evidence="1" type="ORF">Pint_08540</name>
</gene>